<organism evidence="2 3">
    <name type="scientific">Paenibacillus provencensis</name>
    <dbReference type="NCBI Taxonomy" id="441151"/>
    <lineage>
        <taxon>Bacteria</taxon>
        <taxon>Bacillati</taxon>
        <taxon>Bacillota</taxon>
        <taxon>Bacilli</taxon>
        <taxon>Bacillales</taxon>
        <taxon>Paenibacillaceae</taxon>
        <taxon>Paenibacillus</taxon>
    </lineage>
</organism>
<keyword evidence="1" id="KW-1133">Transmembrane helix</keyword>
<gene>
    <name evidence="2" type="ORF">ACFQ3J_04850</name>
</gene>
<keyword evidence="1" id="KW-0812">Transmembrane</keyword>
<feature type="transmembrane region" description="Helical" evidence="1">
    <location>
        <begin position="98"/>
        <end position="116"/>
    </location>
</feature>
<accession>A0ABW3Q158</accession>
<keyword evidence="1" id="KW-0472">Membrane</keyword>
<dbReference type="Proteomes" id="UP001597169">
    <property type="component" value="Unassembled WGS sequence"/>
</dbReference>
<evidence type="ECO:0000256" key="1">
    <source>
        <dbReference type="SAM" id="Phobius"/>
    </source>
</evidence>
<evidence type="ECO:0000313" key="2">
    <source>
        <dbReference type="EMBL" id="MFD1127506.1"/>
    </source>
</evidence>
<protein>
    <submittedName>
        <fullName evidence="2">EamA family transporter</fullName>
    </submittedName>
</protein>
<dbReference type="EMBL" id="JBHTKX010000001">
    <property type="protein sequence ID" value="MFD1127506.1"/>
    <property type="molecule type" value="Genomic_DNA"/>
</dbReference>
<proteinExistence type="predicted"/>
<keyword evidence="3" id="KW-1185">Reference proteome</keyword>
<feature type="transmembrane region" description="Helical" evidence="1">
    <location>
        <begin position="67"/>
        <end position="86"/>
    </location>
</feature>
<comment type="caution">
    <text evidence="2">The sequence shown here is derived from an EMBL/GenBank/DDBJ whole genome shotgun (WGS) entry which is preliminary data.</text>
</comment>
<sequence length="137" mass="15588">MFKERVRLLTVCCLIIALFGSVFIAWRDISVSSEALFGDVLSLIGTIFVSAYLLTGQKVSNKVDANAYSIIVFFIGGTVMLIYIMINRYSLIEYNLSDWTYFLLLAIIPSIFVTKIKQQHFKQGKYPLSLEMLLNLI</sequence>
<evidence type="ECO:0000313" key="3">
    <source>
        <dbReference type="Proteomes" id="UP001597169"/>
    </source>
</evidence>
<dbReference type="RefSeq" id="WP_251581445.1">
    <property type="nucleotide sequence ID" value="NZ_JBHTKX010000001.1"/>
</dbReference>
<feature type="transmembrane region" description="Helical" evidence="1">
    <location>
        <begin position="37"/>
        <end position="55"/>
    </location>
</feature>
<name>A0ABW3Q158_9BACL</name>
<reference evidence="3" key="1">
    <citation type="journal article" date="2019" name="Int. J. Syst. Evol. Microbiol.">
        <title>The Global Catalogue of Microorganisms (GCM) 10K type strain sequencing project: providing services to taxonomists for standard genome sequencing and annotation.</title>
        <authorList>
            <consortium name="The Broad Institute Genomics Platform"/>
            <consortium name="The Broad Institute Genome Sequencing Center for Infectious Disease"/>
            <person name="Wu L."/>
            <person name="Ma J."/>
        </authorList>
    </citation>
    <scope>NUCLEOTIDE SEQUENCE [LARGE SCALE GENOMIC DNA]</scope>
    <source>
        <strain evidence="3">CCUG 53519</strain>
    </source>
</reference>